<dbReference type="AlphaFoldDB" id="A0A917BAX2"/>
<organism evidence="1 2">
    <name type="scientific">Marmoricola endophyticus</name>
    <dbReference type="NCBI Taxonomy" id="2040280"/>
    <lineage>
        <taxon>Bacteria</taxon>
        <taxon>Bacillati</taxon>
        <taxon>Actinomycetota</taxon>
        <taxon>Actinomycetes</taxon>
        <taxon>Propionibacteriales</taxon>
        <taxon>Nocardioidaceae</taxon>
        <taxon>Marmoricola</taxon>
    </lineage>
</organism>
<accession>A0A917BAX2</accession>
<keyword evidence="2" id="KW-1185">Reference proteome</keyword>
<dbReference type="EMBL" id="BMKQ01000001">
    <property type="protein sequence ID" value="GGF34551.1"/>
    <property type="molecule type" value="Genomic_DNA"/>
</dbReference>
<gene>
    <name evidence="1" type="ORF">GCM10011519_05050</name>
</gene>
<evidence type="ECO:0000313" key="2">
    <source>
        <dbReference type="Proteomes" id="UP000649179"/>
    </source>
</evidence>
<evidence type="ECO:0000313" key="1">
    <source>
        <dbReference type="EMBL" id="GGF34551.1"/>
    </source>
</evidence>
<name>A0A917BAX2_9ACTN</name>
<protein>
    <submittedName>
        <fullName evidence="1">Uncharacterized protein</fullName>
    </submittedName>
</protein>
<comment type="caution">
    <text evidence="1">The sequence shown here is derived from an EMBL/GenBank/DDBJ whole genome shotgun (WGS) entry which is preliminary data.</text>
</comment>
<reference evidence="1" key="2">
    <citation type="submission" date="2020-09" db="EMBL/GenBank/DDBJ databases">
        <authorList>
            <person name="Sun Q."/>
            <person name="Zhou Y."/>
        </authorList>
    </citation>
    <scope>NUCLEOTIDE SEQUENCE</scope>
    <source>
        <strain evidence="1">CGMCC 1.16067</strain>
    </source>
</reference>
<sequence length="83" mass="8902">MMRDANVDVVRTTVNLDDRALAAARGRARRRGISLGEALSELALLGYDADEDSVRPDTGFPMLPSVDGHTITAEMVDAALDES</sequence>
<dbReference type="Proteomes" id="UP000649179">
    <property type="component" value="Unassembled WGS sequence"/>
</dbReference>
<proteinExistence type="predicted"/>
<reference evidence="1" key="1">
    <citation type="journal article" date="2014" name="Int. J. Syst. Evol. Microbiol.">
        <title>Complete genome sequence of Corynebacterium casei LMG S-19264T (=DSM 44701T), isolated from a smear-ripened cheese.</title>
        <authorList>
            <consortium name="US DOE Joint Genome Institute (JGI-PGF)"/>
            <person name="Walter F."/>
            <person name="Albersmeier A."/>
            <person name="Kalinowski J."/>
            <person name="Ruckert C."/>
        </authorList>
    </citation>
    <scope>NUCLEOTIDE SEQUENCE</scope>
    <source>
        <strain evidence="1">CGMCC 1.16067</strain>
    </source>
</reference>